<evidence type="ECO:0000313" key="2">
    <source>
        <dbReference type="EMBL" id="KAF6760745.1"/>
    </source>
</evidence>
<comment type="caution">
    <text evidence="2">The sequence shown here is derived from an EMBL/GenBank/DDBJ whole genome shotgun (WGS) entry which is preliminary data.</text>
</comment>
<dbReference type="AlphaFoldDB" id="A0A8H6MA63"/>
<feature type="region of interest" description="Disordered" evidence="1">
    <location>
        <begin position="77"/>
        <end position="97"/>
    </location>
</feature>
<proteinExistence type="predicted"/>
<keyword evidence="3" id="KW-1185">Reference proteome</keyword>
<feature type="compositionally biased region" description="Low complexity" evidence="1">
    <location>
        <begin position="181"/>
        <end position="196"/>
    </location>
</feature>
<name>A0A8H6MA63_9AGAR</name>
<evidence type="ECO:0000313" key="3">
    <source>
        <dbReference type="Proteomes" id="UP000521943"/>
    </source>
</evidence>
<gene>
    <name evidence="2" type="ORF">DFP72DRAFT_843034</name>
</gene>
<accession>A0A8H6MA63</accession>
<evidence type="ECO:0000256" key="1">
    <source>
        <dbReference type="SAM" id="MobiDB-lite"/>
    </source>
</evidence>
<protein>
    <submittedName>
        <fullName evidence="2">Uncharacterized protein</fullName>
    </submittedName>
</protein>
<feature type="region of interest" description="Disordered" evidence="1">
    <location>
        <begin position="258"/>
        <end position="284"/>
    </location>
</feature>
<reference evidence="2 3" key="1">
    <citation type="submission" date="2020-07" db="EMBL/GenBank/DDBJ databases">
        <title>Comparative genomics of pyrophilous fungi reveals a link between fire events and developmental genes.</title>
        <authorList>
            <consortium name="DOE Joint Genome Institute"/>
            <person name="Steindorff A.S."/>
            <person name="Carver A."/>
            <person name="Calhoun S."/>
            <person name="Stillman K."/>
            <person name="Liu H."/>
            <person name="Lipzen A."/>
            <person name="Pangilinan J."/>
            <person name="Labutti K."/>
            <person name="Bruns T.D."/>
            <person name="Grigoriev I.V."/>
        </authorList>
    </citation>
    <scope>NUCLEOTIDE SEQUENCE [LARGE SCALE GENOMIC DNA]</scope>
    <source>
        <strain evidence="2 3">CBS 144469</strain>
    </source>
</reference>
<feature type="region of interest" description="Disordered" evidence="1">
    <location>
        <begin position="140"/>
        <end position="235"/>
    </location>
</feature>
<dbReference type="EMBL" id="JACGCI010000011">
    <property type="protein sequence ID" value="KAF6760745.1"/>
    <property type="molecule type" value="Genomic_DNA"/>
</dbReference>
<dbReference type="Proteomes" id="UP000521943">
    <property type="component" value="Unassembled WGS sequence"/>
</dbReference>
<feature type="compositionally biased region" description="Acidic residues" evidence="1">
    <location>
        <begin position="202"/>
        <end position="232"/>
    </location>
</feature>
<organism evidence="2 3">
    <name type="scientific">Ephemerocybe angulata</name>
    <dbReference type="NCBI Taxonomy" id="980116"/>
    <lineage>
        <taxon>Eukaryota</taxon>
        <taxon>Fungi</taxon>
        <taxon>Dikarya</taxon>
        <taxon>Basidiomycota</taxon>
        <taxon>Agaricomycotina</taxon>
        <taxon>Agaricomycetes</taxon>
        <taxon>Agaricomycetidae</taxon>
        <taxon>Agaricales</taxon>
        <taxon>Agaricineae</taxon>
        <taxon>Psathyrellaceae</taxon>
        <taxon>Ephemerocybe</taxon>
    </lineage>
</organism>
<sequence length="500" mass="55271">MRYQYGMSPGHSYMHTSDFPPAQVPSIPANFEHSLDQGCQNRGITNAHVPSAPSPSTNVLSTDTRSAGINNLHPISTGISTDASSPGSFDPTTSTSTASQKLGAYSMAEPSTSSAQIQQGQRQYRWWELTGPGICLPLVHPPDRSSINPNERRYGPQGPGPFAEPLDPTPIGPIGLHEIPLESSVLQSSLSNGSDSLRPEVDDGNQEDNEKDESEGEEEDGWGSDDEDDADSDEHILDDLDDDELTFYEEIVFTPCNLKESGQKGAPGTAKYHQAQKPAADSRSSDLAGLTRTLVIMILKAPTREILKLRLKLPRAGYKPDARFLMACHPSPLPNGFTSARFLHELYLQPPRRIQCFSDATNVVGWESSFMAVVVSLRPYVSNNPLECLKASKRRRRRGRPTSSKRYSIPFKLTPSTYLPFEARPYQSQRLDFTRIAWLRPVTWWHGASPSNCHWFRLKSLKAMLLGAIQPNQHTACKLRKDVAIGNAMGSGGQEYHIMK</sequence>